<evidence type="ECO:0000259" key="1">
    <source>
        <dbReference type="PROSITE" id="PS51186"/>
    </source>
</evidence>
<dbReference type="GO" id="GO:0016747">
    <property type="term" value="F:acyltransferase activity, transferring groups other than amino-acyl groups"/>
    <property type="evidence" value="ECO:0007669"/>
    <property type="project" value="InterPro"/>
</dbReference>
<dbReference type="InterPro" id="IPR016181">
    <property type="entry name" value="Acyl_CoA_acyltransferase"/>
</dbReference>
<dbReference type="SUPFAM" id="SSF55729">
    <property type="entry name" value="Acyl-CoA N-acyltransferases (Nat)"/>
    <property type="match status" value="1"/>
</dbReference>
<name>A0A532UZ68_UNCL8</name>
<gene>
    <name evidence="2" type="ORF">CEE37_07885</name>
</gene>
<feature type="domain" description="N-acetyltransferase" evidence="1">
    <location>
        <begin position="1"/>
        <end position="153"/>
    </location>
</feature>
<proteinExistence type="predicted"/>
<organism evidence="2 3">
    <name type="scientific">candidate division LCP-89 bacterium B3_LCP</name>
    <dbReference type="NCBI Taxonomy" id="2012998"/>
    <lineage>
        <taxon>Bacteria</taxon>
        <taxon>Pseudomonadati</taxon>
        <taxon>Bacteria division LCP-89</taxon>
    </lineage>
</organism>
<protein>
    <recommendedName>
        <fullName evidence="1">N-acetyltransferase domain-containing protein</fullName>
    </recommendedName>
</protein>
<dbReference type="EMBL" id="NJBN01000005">
    <property type="protein sequence ID" value="TKJ40236.1"/>
    <property type="molecule type" value="Genomic_DNA"/>
</dbReference>
<dbReference type="Gene3D" id="3.40.630.30">
    <property type="match status" value="1"/>
</dbReference>
<dbReference type="InterPro" id="IPR000182">
    <property type="entry name" value="GNAT_dom"/>
</dbReference>
<accession>A0A532UZ68</accession>
<dbReference type="Proteomes" id="UP000319619">
    <property type="component" value="Unassembled WGS sequence"/>
</dbReference>
<sequence>MTIKYRTHYFSDAKAKGSFERYAYSIFGLDFGRWKDRGLWDDQYIPFSAFVDGECIASICVFPSEITINGRREKWAQLLTVGTLPEYRLQGIQRELWERAHDWIKQHCQLTFLFTDDSAAGFYDKLGFKRPAERFDRVKYSSSSHSDMSRFRKLNVASDADFAILNRLAHSREPVSDRLGFENPNLLLFMLLYPHQEQLYYLEDMDIVVVAEDAGERLRVYDIIAERTPRLEDIDFFLSHFQKEEIEFMFCTDRHDVSNPQKIEVTDSILFVTDEFQLDGDFIFPATIRA</sequence>
<dbReference type="Pfam" id="PF00583">
    <property type="entry name" value="Acetyltransf_1"/>
    <property type="match status" value="1"/>
</dbReference>
<dbReference type="AlphaFoldDB" id="A0A532UZ68"/>
<evidence type="ECO:0000313" key="2">
    <source>
        <dbReference type="EMBL" id="TKJ40236.1"/>
    </source>
</evidence>
<comment type="caution">
    <text evidence="2">The sequence shown here is derived from an EMBL/GenBank/DDBJ whole genome shotgun (WGS) entry which is preliminary data.</text>
</comment>
<evidence type="ECO:0000313" key="3">
    <source>
        <dbReference type="Proteomes" id="UP000319619"/>
    </source>
</evidence>
<dbReference type="PROSITE" id="PS51186">
    <property type="entry name" value="GNAT"/>
    <property type="match status" value="1"/>
</dbReference>
<reference evidence="2 3" key="1">
    <citation type="submission" date="2017-06" db="EMBL/GenBank/DDBJ databases">
        <title>Novel microbial phyla capable of carbon fixation and sulfur reduction in deep-sea sediments.</title>
        <authorList>
            <person name="Huang J."/>
            <person name="Baker B."/>
            <person name="Wang Y."/>
        </authorList>
    </citation>
    <scope>NUCLEOTIDE SEQUENCE [LARGE SCALE GENOMIC DNA]</scope>
    <source>
        <strain evidence="2">B3_LCP</strain>
    </source>
</reference>
<dbReference type="CDD" id="cd04301">
    <property type="entry name" value="NAT_SF"/>
    <property type="match status" value="1"/>
</dbReference>